<dbReference type="Gene3D" id="3.90.1300.10">
    <property type="entry name" value="Amidase signature (AS) domain"/>
    <property type="match status" value="1"/>
</dbReference>
<dbReference type="SUPFAM" id="SSF75304">
    <property type="entry name" value="Amidase signature (AS) enzymes"/>
    <property type="match status" value="1"/>
</dbReference>
<name>A0A0R2XV25_9GAMM</name>
<dbReference type="InterPro" id="IPR036928">
    <property type="entry name" value="AS_sf"/>
</dbReference>
<dbReference type="PANTHER" id="PTHR42678">
    <property type="entry name" value="AMIDASE"/>
    <property type="match status" value="1"/>
</dbReference>
<evidence type="ECO:0000259" key="1">
    <source>
        <dbReference type="Pfam" id="PF01425"/>
    </source>
</evidence>
<feature type="domain" description="Amidase" evidence="1">
    <location>
        <begin position="107"/>
        <end position="421"/>
    </location>
</feature>
<dbReference type="InterPro" id="IPR023631">
    <property type="entry name" value="Amidase_dom"/>
</dbReference>
<evidence type="ECO:0000313" key="3">
    <source>
        <dbReference type="Proteomes" id="UP000052124"/>
    </source>
</evidence>
<protein>
    <recommendedName>
        <fullName evidence="1">Amidase domain-containing protein</fullName>
    </recommendedName>
</protein>
<dbReference type="PANTHER" id="PTHR42678:SF34">
    <property type="entry name" value="OS04G0183300 PROTEIN"/>
    <property type="match status" value="1"/>
</dbReference>
<gene>
    <name evidence="2" type="ORF">ABS26_06945</name>
</gene>
<proteinExistence type="predicted"/>
<dbReference type="Pfam" id="PF01425">
    <property type="entry name" value="Amidase"/>
    <property type="match status" value="1"/>
</dbReference>
<evidence type="ECO:0000313" key="2">
    <source>
        <dbReference type="EMBL" id="KRP38515.1"/>
    </source>
</evidence>
<accession>A0A0R2XV25</accession>
<comment type="caution">
    <text evidence="2">The sequence shown here is derived from an EMBL/GenBank/DDBJ whole genome shotgun (WGS) entry which is preliminary data.</text>
</comment>
<reference evidence="2 3" key="1">
    <citation type="submission" date="2015-10" db="EMBL/GenBank/DDBJ databases">
        <title>Metagenome-Assembled Genomes uncover a global brackish microbiome.</title>
        <authorList>
            <person name="Hugerth L.W."/>
            <person name="Larsson J."/>
            <person name="Alneberg J."/>
            <person name="Lindh M.V."/>
            <person name="Legrand C."/>
            <person name="Pinhassi J."/>
            <person name="Andersson A.F."/>
        </authorList>
    </citation>
    <scope>NUCLEOTIDE SEQUENCE [LARGE SCALE GENOMIC DNA]</scope>
    <source>
        <strain evidence="2">BACL3 MAG-120531-bin86</strain>
    </source>
</reference>
<dbReference type="Proteomes" id="UP000052124">
    <property type="component" value="Unassembled WGS sequence"/>
</dbReference>
<organism evidence="2 3">
    <name type="scientific">OM182 bacterium BACL3 MAG-120531-bin86</name>
    <dbReference type="NCBI Taxonomy" id="1655628"/>
    <lineage>
        <taxon>Bacteria</taxon>
        <taxon>Pseudomonadati</taxon>
        <taxon>Pseudomonadota</taxon>
        <taxon>Gammaproteobacteria</taxon>
        <taxon>OMG group</taxon>
        <taxon>OM182 clade</taxon>
    </lineage>
</organism>
<sequence length="567" mass="60258">MNSLWLSVSLVICLGFALTPAYSQSMGYDETADLDILAGLANTRMHYQRLSSPLRPKAAIWEGLENEIDALLSGINDYARLEALVHEKSASELQAFVAEGALSYEQITRYFIARIYTVETDDARYLNAVIALNPSALEAAKLADRERNEGKAVAPDSLFGLPILLKDNIGFESLPTTAGAAALAENFAADAFVTQRLKANGVVILGKANLSEWAYFFCTGCPSGYSALGGQTLNPYGRLKFTTGGSSAGSGAAIAGGFAVAAVGSETSGSILSPSSANSLVGLKPTTGSLSRSGVVPISSTLDTTGPMARTVRDTVALFNAMTGYDQADTAMPRLTEDLTLLVRDADLSGLRLGFPTALALEPLIVAAVAKLEAAGAIIVPVEFTPPDLEEEVQFMGAEMVRDLASYLQHYASPDVVIESLSDLQTFNLAAPDERAPYGQALVDQMVGFETFFKSDAQAGEGEITRLEQVVVGEVGGYLDGLFSRHNLDALVRINNSGASAGAFANYPALTIPAGYRETGQPVGVTFYAPSFQEQRLIDIGMKLEEAGALRRPPPKYLQGRIPHKQK</sequence>
<dbReference type="AlphaFoldDB" id="A0A0R2XV25"/>
<dbReference type="EMBL" id="LIDH01000128">
    <property type="protein sequence ID" value="KRP38515.1"/>
    <property type="molecule type" value="Genomic_DNA"/>
</dbReference>